<proteinExistence type="predicted"/>
<feature type="domain" description="TTI1 C-terminal TPR" evidence="1">
    <location>
        <begin position="206"/>
        <end position="400"/>
    </location>
</feature>
<dbReference type="GO" id="GO:0005737">
    <property type="term" value="C:cytoplasm"/>
    <property type="evidence" value="ECO:0007669"/>
    <property type="project" value="TreeGrafter"/>
</dbReference>
<dbReference type="InterPro" id="IPR052587">
    <property type="entry name" value="TELO2-interacting_protein_1"/>
</dbReference>
<accession>A0A158PC83</accession>
<keyword evidence="2" id="KW-1185">Reference proteome</keyword>
<dbReference type="STRING" id="6313.A0A158PC83"/>
<name>A0A158PC83_ANGCA</name>
<dbReference type="InterPro" id="IPR057567">
    <property type="entry name" value="TPR_TTI1_C"/>
</dbReference>
<dbReference type="AlphaFoldDB" id="A0A158PC83"/>
<sequence>MVDSDKGTRAALAIITTLIVADLKFVDDPYVLLSLAETCIEWISEFRPKGHARDDIIECEIPVATNETVLVIGLVSLLAITFTKIAEEKKQLKLLIAFLYQLLRLYAIPNWIVHDAADCALNEISSIALAAKSRAEHDHAPIVLSVLLNIVDNEQMYHHVRHIVEDLLQALDRFMQEYCILILRSMFSFVSAVGRWFSELKPPKEEEPGNDDGELLSEEQAFMEIQKRPPPLPITSVENVLLRTTHLLSSSLLPIRILVLKILYEGLWVMRNFDDSLLPTIHQNWEALILRFSDQEFEVRKACVKVVAQMVKVSKTFVYRRVRYQMWPLMEKWLSSESTRNYSPVSSAYKYQLLLIESCADIWIGIDALPADVELLLKVLRLYDRGSTNTQLKLAAAKAMGRLEGYLEERRR</sequence>
<reference evidence="3" key="2">
    <citation type="submission" date="2016-04" db="UniProtKB">
        <authorList>
            <consortium name="WormBaseParasite"/>
        </authorList>
    </citation>
    <scope>IDENTIFICATION</scope>
</reference>
<dbReference type="PANTHER" id="PTHR18460">
    <property type="entry name" value="TEL2 INTERACTING PROTEIN 1 TTI1 FAMILY MEMBER"/>
    <property type="match status" value="1"/>
</dbReference>
<dbReference type="Pfam" id="PF24181">
    <property type="entry name" value="TPR_TTI1_C"/>
    <property type="match status" value="1"/>
</dbReference>
<dbReference type="WBParaSite" id="ACAC_0001210101-mRNA-1">
    <property type="protein sequence ID" value="ACAC_0001210101-mRNA-1"/>
    <property type="gene ID" value="ACAC_0001210101"/>
</dbReference>
<organism evidence="2 3">
    <name type="scientific">Angiostrongylus cantonensis</name>
    <name type="common">Rat lungworm</name>
    <dbReference type="NCBI Taxonomy" id="6313"/>
    <lineage>
        <taxon>Eukaryota</taxon>
        <taxon>Metazoa</taxon>
        <taxon>Ecdysozoa</taxon>
        <taxon>Nematoda</taxon>
        <taxon>Chromadorea</taxon>
        <taxon>Rhabditida</taxon>
        <taxon>Rhabditina</taxon>
        <taxon>Rhabditomorpha</taxon>
        <taxon>Strongyloidea</taxon>
        <taxon>Metastrongylidae</taxon>
        <taxon>Angiostrongylus</taxon>
    </lineage>
</organism>
<reference evidence="2" key="1">
    <citation type="submission" date="2012-09" db="EMBL/GenBank/DDBJ databases">
        <authorList>
            <person name="Martin A.A."/>
        </authorList>
    </citation>
    <scope>NUCLEOTIDE SEQUENCE</scope>
</reference>
<dbReference type="InterPro" id="IPR016024">
    <property type="entry name" value="ARM-type_fold"/>
</dbReference>
<dbReference type="PANTHER" id="PTHR18460:SF3">
    <property type="entry name" value="TELO2-INTERACTING PROTEIN 1 HOMOLOG"/>
    <property type="match status" value="1"/>
</dbReference>
<dbReference type="Proteomes" id="UP000035642">
    <property type="component" value="Unassembled WGS sequence"/>
</dbReference>
<dbReference type="SUPFAM" id="SSF48371">
    <property type="entry name" value="ARM repeat"/>
    <property type="match status" value="1"/>
</dbReference>
<evidence type="ECO:0000259" key="1">
    <source>
        <dbReference type="Pfam" id="PF24181"/>
    </source>
</evidence>
<evidence type="ECO:0000313" key="2">
    <source>
        <dbReference type="Proteomes" id="UP000035642"/>
    </source>
</evidence>
<evidence type="ECO:0000313" key="3">
    <source>
        <dbReference type="WBParaSite" id="ACAC_0001210101-mRNA-1"/>
    </source>
</evidence>
<protein>
    <submittedName>
        <fullName evidence="3">DUF3730 domain-containing protein</fullName>
    </submittedName>
</protein>